<reference evidence="2 3" key="1">
    <citation type="journal article" date="2012" name="J. Bacteriol.">
        <title>Complete genome sequence of strain 1860, a crenarchaeon of the genus pyrobaculum able to grow with various electron acceptors.</title>
        <authorList>
            <person name="Mardanov A.V."/>
            <person name="Gumerov V.M."/>
            <person name="Slobodkina G.B."/>
            <person name="Beletsky A.V."/>
            <person name="Bonch-Osmolovskaya E.A."/>
            <person name="Ravin N.V."/>
            <person name="Skryabin K.G."/>
        </authorList>
    </citation>
    <scope>NUCLEOTIDE SEQUENCE [LARGE SCALE GENOMIC DNA]</scope>
    <source>
        <strain evidence="2 3">1860</strain>
    </source>
</reference>
<dbReference type="Proteomes" id="UP000005867">
    <property type="component" value="Chromosome"/>
</dbReference>
<dbReference type="InterPro" id="IPR050678">
    <property type="entry name" value="DNA_Partitioning_ATPase"/>
</dbReference>
<evidence type="ECO:0000313" key="2">
    <source>
        <dbReference type="EMBL" id="AET32843.1"/>
    </source>
</evidence>
<dbReference type="InterPro" id="IPR025669">
    <property type="entry name" value="AAA_dom"/>
</dbReference>
<dbReference type="Gene3D" id="3.40.50.300">
    <property type="entry name" value="P-loop containing nucleotide triphosphate hydrolases"/>
    <property type="match status" value="1"/>
</dbReference>
<proteinExistence type="predicted"/>
<evidence type="ECO:0000259" key="1">
    <source>
        <dbReference type="Pfam" id="PF13614"/>
    </source>
</evidence>
<accession>G7VE70</accession>
<dbReference type="SUPFAM" id="SSF52540">
    <property type="entry name" value="P-loop containing nucleoside triphosphate hydrolases"/>
    <property type="match status" value="1"/>
</dbReference>
<dbReference type="AlphaFoldDB" id="G7VE70"/>
<dbReference type="PANTHER" id="PTHR13696:SF99">
    <property type="entry name" value="COBYRINIC ACID AC-DIAMIDE SYNTHASE"/>
    <property type="match status" value="1"/>
</dbReference>
<dbReference type="PANTHER" id="PTHR13696">
    <property type="entry name" value="P-LOOP CONTAINING NUCLEOSIDE TRIPHOSPHATE HYDROLASE"/>
    <property type="match status" value="1"/>
</dbReference>
<dbReference type="STRING" id="1104324.P186_1416"/>
<feature type="domain" description="AAA" evidence="1">
    <location>
        <begin position="4"/>
        <end position="167"/>
    </location>
</feature>
<dbReference type="InterPro" id="IPR027417">
    <property type="entry name" value="P-loop_NTPase"/>
</dbReference>
<name>G7VE70_9CREN</name>
<evidence type="ECO:0000313" key="3">
    <source>
        <dbReference type="Proteomes" id="UP000005867"/>
    </source>
</evidence>
<protein>
    <recommendedName>
        <fullName evidence="1">AAA domain-containing protein</fullName>
    </recommendedName>
</protein>
<gene>
    <name evidence="2" type="ORF">P186_1416</name>
</gene>
<dbReference type="BioCyc" id="PSP1104324:GJSN-1393-MONOMER"/>
<dbReference type="HOGENOM" id="CLU_1040584_0_0_2"/>
<dbReference type="EMBL" id="CP003098">
    <property type="protein sequence ID" value="AET32843.1"/>
    <property type="molecule type" value="Genomic_DNA"/>
</dbReference>
<keyword evidence="3" id="KW-1185">Reference proteome</keyword>
<dbReference type="Pfam" id="PF13614">
    <property type="entry name" value="AAA_31"/>
    <property type="match status" value="1"/>
</dbReference>
<sequence length="270" mass="30448">MVGVLAFLSASGGVGKTTVALHLAHRFLGEGRRVLLVDLDPSAGLTAALLGERGAAELEEERRTVGDALLRFMRGEAVDLEDYVVPAKLGAFRVDVVPSGDSLSDAMGLAWFSGSRPSPERLLGQFLERSGVSRWDVVLLDTLPFYERRYTLSAFYAADKVIVVTHPYGAEPVRVRRMYGKLMEVVESGIDIKARVLINRVDRGTREGREAFSIVERSLNLPRFQTVLHMRVDYTRVPEMRYEKNRDARREVESLYREVREWLSVELSIY</sequence>
<dbReference type="eggNOG" id="arCOG00586">
    <property type="taxonomic scope" value="Archaea"/>
</dbReference>
<organism evidence="2 3">
    <name type="scientific">Pyrobaculum ferrireducens</name>
    <dbReference type="NCBI Taxonomy" id="1104324"/>
    <lineage>
        <taxon>Archaea</taxon>
        <taxon>Thermoproteota</taxon>
        <taxon>Thermoprotei</taxon>
        <taxon>Thermoproteales</taxon>
        <taxon>Thermoproteaceae</taxon>
        <taxon>Pyrobaculum</taxon>
    </lineage>
</organism>
<dbReference type="KEGG" id="pyr:P186_1416"/>